<dbReference type="STRING" id="1284.SHYC_07630"/>
<organism evidence="1 2">
    <name type="scientific">Staphylococcus hyicus</name>
    <dbReference type="NCBI Taxonomy" id="1284"/>
    <lineage>
        <taxon>Bacteria</taxon>
        <taxon>Bacillati</taxon>
        <taxon>Bacillota</taxon>
        <taxon>Bacilli</taxon>
        <taxon>Bacillales</taxon>
        <taxon>Staphylococcaceae</taxon>
        <taxon>Staphylococcus</taxon>
    </lineage>
</organism>
<evidence type="ECO:0000313" key="2">
    <source>
        <dbReference type="Proteomes" id="UP000285625"/>
    </source>
</evidence>
<evidence type="ECO:0000313" key="1">
    <source>
        <dbReference type="EMBL" id="RIO43846.1"/>
    </source>
</evidence>
<sequence length="99" mass="11673">MQLEFTTEAIEWFKKELELPQEGKALHFFVRYGGEFQLKQGFSPAFNIENVKDIDEIGYEQTLDGLYVVVAEKDVWYFDDDQLNIDVKHDEITYEAQSK</sequence>
<proteinExistence type="predicted"/>
<dbReference type="KEGG" id="shu:SHYC_07630"/>
<gene>
    <name evidence="1" type="ORF">BUZ57_10130</name>
</gene>
<accession>A0A0A8HQK4</accession>
<comment type="caution">
    <text evidence="1">The sequence shown here is derived from an EMBL/GenBank/DDBJ whole genome shotgun (WGS) entry which is preliminary data.</text>
</comment>
<dbReference type="EMBL" id="QXVO01000036">
    <property type="protein sequence ID" value="RIO43846.1"/>
    <property type="molecule type" value="Genomic_DNA"/>
</dbReference>
<dbReference type="GeneID" id="41073311"/>
<dbReference type="SUPFAM" id="SSF89360">
    <property type="entry name" value="HesB-like domain"/>
    <property type="match status" value="1"/>
</dbReference>
<reference evidence="1 2" key="1">
    <citation type="journal article" date="2016" name="Front. Microbiol.">
        <title>Comprehensive Phylogenetic Analysis of Bovine Non-aureus Staphylococci Species Based on Whole-Genome Sequencing.</title>
        <authorList>
            <person name="Naushad S."/>
            <person name="Barkema H.W."/>
            <person name="Luby C."/>
            <person name="Condas L.A."/>
            <person name="Nobrega D.B."/>
            <person name="Carson D.A."/>
            <person name="De Buck J."/>
        </authorList>
    </citation>
    <scope>NUCLEOTIDE SEQUENCE [LARGE SCALE GENOMIC DNA]</scope>
    <source>
        <strain evidence="1 2">SNUC 5959</strain>
    </source>
</reference>
<protein>
    <recommendedName>
        <fullName evidence="3">HesB/YadR/YfhF-family protein</fullName>
    </recommendedName>
</protein>
<dbReference type="RefSeq" id="WP_039645877.1">
    <property type="nucleotide sequence ID" value="NZ_CP008747.1"/>
</dbReference>
<evidence type="ECO:0008006" key="3">
    <source>
        <dbReference type="Google" id="ProtNLM"/>
    </source>
</evidence>
<dbReference type="Proteomes" id="UP000285625">
    <property type="component" value="Unassembled WGS sequence"/>
</dbReference>
<dbReference type="AlphaFoldDB" id="A0A0A8HQK4"/>
<dbReference type="InterPro" id="IPR035903">
    <property type="entry name" value="HesB-like_dom_sf"/>
</dbReference>
<name>A0A0A8HQK4_STAHY</name>
<dbReference type="HOGENOM" id="CLU_163967_0_0_9"/>